<feature type="region of interest" description="Disordered" evidence="1">
    <location>
        <begin position="1"/>
        <end position="48"/>
    </location>
</feature>
<dbReference type="AlphaFoldDB" id="F2D8V7"/>
<evidence type="ECO:0000313" key="2">
    <source>
        <dbReference type="EMBL" id="BAJ91528.1"/>
    </source>
</evidence>
<dbReference type="EMBL" id="AK360319">
    <property type="protein sequence ID" value="BAJ91528.1"/>
    <property type="molecule type" value="mRNA"/>
</dbReference>
<proteinExistence type="evidence at transcript level"/>
<reference evidence="2" key="1">
    <citation type="journal article" date="2011" name="Plant Physiol.">
        <title>Comprehensive sequence analysis of 24,783 barley full-length cDNAs derived from 12 clone libraries.</title>
        <authorList>
            <person name="Matsumoto T."/>
            <person name="Tanaka T."/>
            <person name="Sakai H."/>
            <person name="Amano N."/>
            <person name="Kanamori H."/>
            <person name="Kurita K."/>
            <person name="Kikuta A."/>
            <person name="Kamiya K."/>
            <person name="Yamamoto M."/>
            <person name="Ikawa H."/>
            <person name="Fujii N."/>
            <person name="Hori K."/>
            <person name="Itoh T."/>
            <person name="Sato K."/>
        </authorList>
    </citation>
    <scope>NUCLEOTIDE SEQUENCE</scope>
    <source>
        <tissue evidence="2">Shoot</tissue>
    </source>
</reference>
<name>F2D8V7_HORVV</name>
<evidence type="ECO:0000256" key="1">
    <source>
        <dbReference type="SAM" id="MobiDB-lite"/>
    </source>
</evidence>
<protein>
    <submittedName>
        <fullName evidence="2">Predicted protein</fullName>
    </submittedName>
</protein>
<accession>F2D8V7</accession>
<feature type="compositionally biased region" description="Basic and acidic residues" evidence="1">
    <location>
        <begin position="1"/>
        <end position="10"/>
    </location>
</feature>
<sequence>MAMQHTRDPTAKLPSAPPFAGASPPPYHHHHYGTFSPPPPPPVAAAAYDPSLKGQRSFSHTTLQLRPFSVETETTPCLCARLCLGAQDAALRALLLSRALSSSRSWWRASQSGSRGCHSAASGSAGLCKCPSFWSFGGVRLQCDRCAKVRKLLNLVAV</sequence>
<organism evidence="2">
    <name type="scientific">Hordeum vulgare subsp. vulgare</name>
    <name type="common">Domesticated barley</name>
    <dbReference type="NCBI Taxonomy" id="112509"/>
    <lineage>
        <taxon>Eukaryota</taxon>
        <taxon>Viridiplantae</taxon>
        <taxon>Streptophyta</taxon>
        <taxon>Embryophyta</taxon>
        <taxon>Tracheophyta</taxon>
        <taxon>Spermatophyta</taxon>
        <taxon>Magnoliopsida</taxon>
        <taxon>Liliopsida</taxon>
        <taxon>Poales</taxon>
        <taxon>Poaceae</taxon>
        <taxon>BOP clade</taxon>
        <taxon>Pooideae</taxon>
        <taxon>Triticodae</taxon>
        <taxon>Triticeae</taxon>
        <taxon>Hordeinae</taxon>
        <taxon>Hordeum</taxon>
    </lineage>
</organism>
<dbReference type="ExpressionAtlas" id="F2D8V7">
    <property type="expression patterns" value="baseline and differential"/>
</dbReference>